<dbReference type="Proteomes" id="UP001168877">
    <property type="component" value="Unassembled WGS sequence"/>
</dbReference>
<dbReference type="PANTHER" id="PTHR47074:SF48">
    <property type="entry name" value="POLYNUCLEOTIDYL TRANSFERASE, RIBONUCLEASE H-LIKE SUPERFAMILY PROTEIN"/>
    <property type="match status" value="1"/>
</dbReference>
<reference evidence="2" key="2">
    <citation type="submission" date="2023-06" db="EMBL/GenBank/DDBJ databases">
        <authorList>
            <person name="Swenson N.G."/>
            <person name="Wegrzyn J.L."/>
            <person name="Mcevoy S.L."/>
        </authorList>
    </citation>
    <scope>NUCLEOTIDE SEQUENCE</scope>
    <source>
        <strain evidence="2">NS2018</strain>
        <tissue evidence="2">Leaf</tissue>
    </source>
</reference>
<feature type="domain" description="RNase H type-1" evidence="1">
    <location>
        <begin position="124"/>
        <end position="246"/>
    </location>
</feature>
<keyword evidence="3" id="KW-1185">Reference proteome</keyword>
<dbReference type="SUPFAM" id="SSF53098">
    <property type="entry name" value="Ribonuclease H-like"/>
    <property type="match status" value="1"/>
</dbReference>
<evidence type="ECO:0000259" key="1">
    <source>
        <dbReference type="Pfam" id="PF13456"/>
    </source>
</evidence>
<gene>
    <name evidence="2" type="ORF">LWI29_032059</name>
</gene>
<comment type="caution">
    <text evidence="2">The sequence shown here is derived from an EMBL/GenBank/DDBJ whole genome shotgun (WGS) entry which is preliminary data.</text>
</comment>
<dbReference type="Gene3D" id="3.30.420.10">
    <property type="entry name" value="Ribonuclease H-like superfamily/Ribonuclease H"/>
    <property type="match status" value="1"/>
</dbReference>
<dbReference type="Pfam" id="PF13456">
    <property type="entry name" value="RVT_3"/>
    <property type="match status" value="1"/>
</dbReference>
<evidence type="ECO:0000313" key="3">
    <source>
        <dbReference type="Proteomes" id="UP001168877"/>
    </source>
</evidence>
<accession>A0AA39TIM2</accession>
<protein>
    <recommendedName>
        <fullName evidence="1">RNase H type-1 domain-containing protein</fullName>
    </recommendedName>
</protein>
<dbReference type="GO" id="GO:0004523">
    <property type="term" value="F:RNA-DNA hybrid ribonuclease activity"/>
    <property type="evidence" value="ECO:0007669"/>
    <property type="project" value="InterPro"/>
</dbReference>
<dbReference type="InterPro" id="IPR044730">
    <property type="entry name" value="RNase_H-like_dom_plant"/>
</dbReference>
<dbReference type="InterPro" id="IPR012337">
    <property type="entry name" value="RNaseH-like_sf"/>
</dbReference>
<dbReference type="InterPro" id="IPR002156">
    <property type="entry name" value="RNaseH_domain"/>
</dbReference>
<dbReference type="CDD" id="cd06222">
    <property type="entry name" value="RNase_H_like"/>
    <property type="match status" value="1"/>
</dbReference>
<organism evidence="2 3">
    <name type="scientific">Acer saccharum</name>
    <name type="common">Sugar maple</name>
    <dbReference type="NCBI Taxonomy" id="4024"/>
    <lineage>
        <taxon>Eukaryota</taxon>
        <taxon>Viridiplantae</taxon>
        <taxon>Streptophyta</taxon>
        <taxon>Embryophyta</taxon>
        <taxon>Tracheophyta</taxon>
        <taxon>Spermatophyta</taxon>
        <taxon>Magnoliopsida</taxon>
        <taxon>eudicotyledons</taxon>
        <taxon>Gunneridae</taxon>
        <taxon>Pentapetalae</taxon>
        <taxon>rosids</taxon>
        <taxon>malvids</taxon>
        <taxon>Sapindales</taxon>
        <taxon>Sapindaceae</taxon>
        <taxon>Hippocastanoideae</taxon>
        <taxon>Acereae</taxon>
        <taxon>Acer</taxon>
    </lineage>
</organism>
<name>A0AA39TIM2_ACESA</name>
<dbReference type="InterPro" id="IPR052929">
    <property type="entry name" value="RNase_H-like_EbsB-rel"/>
</dbReference>
<proteinExistence type="predicted"/>
<reference evidence="2" key="1">
    <citation type="journal article" date="2022" name="Plant J.">
        <title>Strategies of tolerance reflected in two North American maple genomes.</title>
        <authorList>
            <person name="McEvoy S.L."/>
            <person name="Sezen U.U."/>
            <person name="Trouern-Trend A."/>
            <person name="McMahon S.M."/>
            <person name="Schaberg P.G."/>
            <person name="Yang J."/>
            <person name="Wegrzyn J.L."/>
            <person name="Swenson N.G."/>
        </authorList>
    </citation>
    <scope>NUCLEOTIDE SEQUENCE</scope>
    <source>
        <strain evidence="2">NS2018</strain>
    </source>
</reference>
<dbReference type="InterPro" id="IPR036397">
    <property type="entry name" value="RNaseH_sf"/>
</dbReference>
<dbReference type="AlphaFoldDB" id="A0AA39TIM2"/>
<dbReference type="PANTHER" id="PTHR47074">
    <property type="entry name" value="BNAC02G40300D PROTEIN"/>
    <property type="match status" value="1"/>
</dbReference>
<evidence type="ECO:0000313" key="2">
    <source>
        <dbReference type="EMBL" id="KAK0605909.1"/>
    </source>
</evidence>
<dbReference type="EMBL" id="JAUESC010000002">
    <property type="protein sequence ID" value="KAK0605909.1"/>
    <property type="molecule type" value="Genomic_DNA"/>
</dbReference>
<sequence length="273" mass="30299">MVHALWGCRTLAKVRGNCAFLKIIKSSDAMHFHDFMLCYLKSLMSGDLELLCVILWRVWFFRNQVIHNSKEMEVGEIVGWASDFVDEWRRARFGDQPRPSNGSSSFVESPLRWTPPAGGLFKVNTDAATCFVNRSIGHGIIIRDSSGMVRASTVKHITATFSPLVAEALAVWHGILLAVNEDMVPFQIEADSLHLVNLIASGVPPLYDVGPIICDILTLRSSSPSWSISHVSRKVNLAAHYLAKLALSASSNCLWFDNFPPCVERFVLSDAPV</sequence>
<dbReference type="GO" id="GO:0003676">
    <property type="term" value="F:nucleic acid binding"/>
    <property type="evidence" value="ECO:0007669"/>
    <property type="project" value="InterPro"/>
</dbReference>